<dbReference type="Proteomes" id="UP000269352">
    <property type="component" value="Unassembled WGS sequence"/>
</dbReference>
<protein>
    <recommendedName>
        <fullName evidence="3">DUF3800 domain-containing protein</fullName>
    </recommendedName>
</protein>
<dbReference type="EMBL" id="BGZN01000001">
    <property type="protein sequence ID" value="GBR72530.1"/>
    <property type="molecule type" value="Genomic_DNA"/>
</dbReference>
<proteinExistence type="predicted"/>
<gene>
    <name evidence="1" type="ORF">NO1_0041</name>
</gene>
<reference evidence="1 2" key="1">
    <citation type="journal article" date="2019" name="ISME J.">
        <title>Genome analyses of uncultured TG2/ZB3 bacteria in 'Margulisbacteria' specifically attached to ectosymbiotic spirochetes of protists in the termite gut.</title>
        <authorList>
            <person name="Utami Y.D."/>
            <person name="Kuwahara H."/>
            <person name="Igai K."/>
            <person name="Murakami T."/>
            <person name="Sugaya K."/>
            <person name="Morikawa T."/>
            <person name="Nagura Y."/>
            <person name="Yuki M."/>
            <person name="Deevong P."/>
            <person name="Inoue T."/>
            <person name="Kihara K."/>
            <person name="Lo N."/>
            <person name="Yamada A."/>
            <person name="Ohkuma M."/>
            <person name="Hongoh Y."/>
        </authorList>
    </citation>
    <scope>NUCLEOTIDE SEQUENCE [LARGE SCALE GENOMIC DNA]</scope>
    <source>
        <strain evidence="1">NkOx7-01</strain>
    </source>
</reference>
<organism evidence="1 2">
    <name type="scientific">Termititenax aidoneus</name>
    <dbReference type="NCBI Taxonomy" id="2218524"/>
    <lineage>
        <taxon>Bacteria</taxon>
        <taxon>Bacillati</taxon>
        <taxon>Candidatus Margulisiibacteriota</taxon>
        <taxon>Candidatus Termititenacia</taxon>
        <taxon>Candidatus Termititenacales</taxon>
        <taxon>Candidatus Termititenacaceae</taxon>
        <taxon>Candidatus Termititenax</taxon>
    </lineage>
</organism>
<evidence type="ECO:0000313" key="1">
    <source>
        <dbReference type="EMBL" id="GBR72530.1"/>
    </source>
</evidence>
<keyword evidence="2" id="KW-1185">Reference proteome</keyword>
<accession>A0A388T8M3</accession>
<dbReference type="AlphaFoldDB" id="A0A388T8M3"/>
<sequence>MWYLYLDESGDLGFDFKNKHPSKYFTITILCFQEAQVNRELGYAVRRTLFRKLNQRSHRKCLIEELKGAHTTLDIKKYLYRQIQHIDFKIYAVTLDKQKTMRYARDNKAWLYNYVARLVLDQIPLENVDRKGIKFIIDKSKGRLEIARFNDYVRQHLHSRLNPDIPLFIAHENSKLQSGLQAVDMFCSGIFQKYEHNKTDWLNVFASKVSQEQLYQG</sequence>
<comment type="caution">
    <text evidence="1">The sequence shown here is derived from an EMBL/GenBank/DDBJ whole genome shotgun (WGS) entry which is preliminary data.</text>
</comment>
<dbReference type="Pfam" id="PF12686">
    <property type="entry name" value="DUF3800"/>
    <property type="match status" value="1"/>
</dbReference>
<evidence type="ECO:0000313" key="2">
    <source>
        <dbReference type="Proteomes" id="UP000269352"/>
    </source>
</evidence>
<name>A0A388T8M3_TERA1</name>
<dbReference type="InterPro" id="IPR024524">
    <property type="entry name" value="DUF3800"/>
</dbReference>
<evidence type="ECO:0008006" key="3">
    <source>
        <dbReference type="Google" id="ProtNLM"/>
    </source>
</evidence>